<evidence type="ECO:0000256" key="1">
    <source>
        <dbReference type="ARBA" id="ARBA00007274"/>
    </source>
</evidence>
<evidence type="ECO:0000313" key="6">
    <source>
        <dbReference type="Proteomes" id="UP000176992"/>
    </source>
</evidence>
<keyword evidence="4" id="KW-0812">Transmembrane</keyword>
<sequence>MSQALKEIGLKKSFKYILGLFQLTVLKIVLLPPNVRRMLLNLYGADVGIETLIHPITFINIYRRGFKGLACGRYCFVGEECLLDLADGIELGDNVTLAPRVTILTHINVGYKHHPLQEYFPASSSPVEIGSGSFVGANSTILPGVKIGENALVASGSLVKENVREWTVVGGVPARLIREIERVKK</sequence>
<evidence type="ECO:0000256" key="3">
    <source>
        <dbReference type="ARBA" id="ARBA00022737"/>
    </source>
</evidence>
<dbReference type="Pfam" id="PF00132">
    <property type="entry name" value="Hexapep"/>
    <property type="match status" value="1"/>
</dbReference>
<dbReference type="Pfam" id="PF14602">
    <property type="entry name" value="Hexapep_2"/>
    <property type="match status" value="1"/>
</dbReference>
<gene>
    <name evidence="5" type="ORF">A2Z86_02550</name>
</gene>
<dbReference type="InterPro" id="IPR011004">
    <property type="entry name" value="Trimer_LpxA-like_sf"/>
</dbReference>
<comment type="caution">
    <text evidence="5">The sequence shown here is derived from an EMBL/GenBank/DDBJ whole genome shotgun (WGS) entry which is preliminary data.</text>
</comment>
<name>A0A1F5YG16_9BACT</name>
<protein>
    <recommendedName>
        <fullName evidence="7">Acetyltransferase</fullName>
    </recommendedName>
</protein>
<organism evidence="5 6">
    <name type="scientific">Candidatus Glassbacteria bacterium GWA2_58_10</name>
    <dbReference type="NCBI Taxonomy" id="1817865"/>
    <lineage>
        <taxon>Bacteria</taxon>
        <taxon>Candidatus Glassiibacteriota</taxon>
    </lineage>
</organism>
<dbReference type="InterPro" id="IPR001451">
    <property type="entry name" value="Hexapep"/>
</dbReference>
<dbReference type="PANTHER" id="PTHR23416:SF23">
    <property type="entry name" value="ACETYLTRANSFERASE C18B11.09C-RELATED"/>
    <property type="match status" value="1"/>
</dbReference>
<dbReference type="Proteomes" id="UP000176992">
    <property type="component" value="Unassembled WGS sequence"/>
</dbReference>
<keyword evidence="2" id="KW-0808">Transferase</keyword>
<dbReference type="GO" id="GO:0008374">
    <property type="term" value="F:O-acyltransferase activity"/>
    <property type="evidence" value="ECO:0007669"/>
    <property type="project" value="TreeGrafter"/>
</dbReference>
<accession>A0A1F5YG16</accession>
<reference evidence="5 6" key="1">
    <citation type="journal article" date="2016" name="Nat. Commun.">
        <title>Thousands of microbial genomes shed light on interconnected biogeochemical processes in an aquifer system.</title>
        <authorList>
            <person name="Anantharaman K."/>
            <person name="Brown C.T."/>
            <person name="Hug L.A."/>
            <person name="Sharon I."/>
            <person name="Castelle C.J."/>
            <person name="Probst A.J."/>
            <person name="Thomas B.C."/>
            <person name="Singh A."/>
            <person name="Wilkins M.J."/>
            <person name="Karaoz U."/>
            <person name="Brodie E.L."/>
            <person name="Williams K.H."/>
            <person name="Hubbard S.S."/>
            <person name="Banfield J.F."/>
        </authorList>
    </citation>
    <scope>NUCLEOTIDE SEQUENCE [LARGE SCALE GENOMIC DNA]</scope>
</reference>
<dbReference type="InterPro" id="IPR051159">
    <property type="entry name" value="Hexapeptide_acetyltransf"/>
</dbReference>
<dbReference type="PROSITE" id="PS00101">
    <property type="entry name" value="HEXAPEP_TRANSFERASES"/>
    <property type="match status" value="1"/>
</dbReference>
<dbReference type="PANTHER" id="PTHR23416">
    <property type="entry name" value="SIALIC ACID SYNTHASE-RELATED"/>
    <property type="match status" value="1"/>
</dbReference>
<evidence type="ECO:0000256" key="4">
    <source>
        <dbReference type="SAM" id="Phobius"/>
    </source>
</evidence>
<dbReference type="SUPFAM" id="SSF51161">
    <property type="entry name" value="Trimeric LpxA-like enzymes"/>
    <property type="match status" value="1"/>
</dbReference>
<evidence type="ECO:0000256" key="2">
    <source>
        <dbReference type="ARBA" id="ARBA00022679"/>
    </source>
</evidence>
<keyword evidence="4" id="KW-0472">Membrane</keyword>
<feature type="transmembrane region" description="Helical" evidence="4">
    <location>
        <begin position="13"/>
        <end position="31"/>
    </location>
</feature>
<dbReference type="EMBL" id="MFIV01000056">
    <property type="protein sequence ID" value="OGF98916.1"/>
    <property type="molecule type" value="Genomic_DNA"/>
</dbReference>
<comment type="similarity">
    <text evidence="1">Belongs to the transferase hexapeptide repeat family.</text>
</comment>
<dbReference type="InterPro" id="IPR018357">
    <property type="entry name" value="Hexapep_transf_CS"/>
</dbReference>
<dbReference type="CDD" id="cd04647">
    <property type="entry name" value="LbH_MAT_like"/>
    <property type="match status" value="1"/>
</dbReference>
<evidence type="ECO:0000313" key="5">
    <source>
        <dbReference type="EMBL" id="OGF98916.1"/>
    </source>
</evidence>
<dbReference type="AlphaFoldDB" id="A0A1F5YG16"/>
<dbReference type="Gene3D" id="2.160.10.10">
    <property type="entry name" value="Hexapeptide repeat proteins"/>
    <property type="match status" value="1"/>
</dbReference>
<keyword evidence="4" id="KW-1133">Transmembrane helix</keyword>
<dbReference type="GO" id="GO:0005829">
    <property type="term" value="C:cytosol"/>
    <property type="evidence" value="ECO:0007669"/>
    <property type="project" value="TreeGrafter"/>
</dbReference>
<proteinExistence type="inferred from homology"/>
<evidence type="ECO:0008006" key="7">
    <source>
        <dbReference type="Google" id="ProtNLM"/>
    </source>
</evidence>
<keyword evidence="3" id="KW-0677">Repeat</keyword>